<evidence type="ECO:0000256" key="12">
    <source>
        <dbReference type="ARBA" id="ARBA00023054"/>
    </source>
</evidence>
<accession>A0A1S3YKB7</accession>
<dbReference type="PaxDb" id="4097-A0A1S3YKB7"/>
<dbReference type="Pfam" id="PF23559">
    <property type="entry name" value="WHD_DRP"/>
    <property type="match status" value="1"/>
</dbReference>
<dbReference type="GO" id="GO:0016020">
    <property type="term" value="C:membrane"/>
    <property type="evidence" value="ECO:0007669"/>
    <property type="project" value="UniProtKB-SubCell"/>
</dbReference>
<keyword evidence="12" id="KW-0175">Coiled coil</keyword>
<dbReference type="GO" id="GO:0051607">
    <property type="term" value="P:defense response to virus"/>
    <property type="evidence" value="ECO:0007669"/>
    <property type="project" value="UniProtKB-ARBA"/>
</dbReference>
<dbReference type="InterPro" id="IPR044974">
    <property type="entry name" value="Disease_R_plants"/>
</dbReference>
<dbReference type="OrthoDB" id="1261170at2759"/>
<dbReference type="Gene3D" id="3.80.10.10">
    <property type="entry name" value="Ribonuclease Inhibitor"/>
    <property type="match status" value="1"/>
</dbReference>
<gene>
    <name evidence="15" type="primary">LOC107776951</name>
</gene>
<dbReference type="InterPro" id="IPR032675">
    <property type="entry name" value="LRR_dom_sf"/>
</dbReference>
<dbReference type="OMA" id="QEKIRIC"/>
<dbReference type="RefSeq" id="XP_016452397.2">
    <property type="nucleotide sequence ID" value="XM_016596911.2"/>
</dbReference>
<dbReference type="GO" id="GO:0005737">
    <property type="term" value="C:cytoplasm"/>
    <property type="evidence" value="ECO:0007669"/>
    <property type="project" value="UniProtKB-SubCell"/>
</dbReference>
<evidence type="ECO:0000256" key="2">
    <source>
        <dbReference type="ARBA" id="ARBA00004170"/>
    </source>
</evidence>
<dbReference type="PRINTS" id="PR00364">
    <property type="entry name" value="DISEASERSIST"/>
</dbReference>
<dbReference type="RefSeq" id="XP_016452397.1">
    <property type="nucleotide sequence ID" value="XM_016596911.1"/>
</dbReference>
<dbReference type="KEGG" id="nta:107776951"/>
<name>A0A1S3YKB7_TOBAC</name>
<dbReference type="GeneID" id="107776951"/>
<evidence type="ECO:0000256" key="10">
    <source>
        <dbReference type="ARBA" id="ARBA00022821"/>
    </source>
</evidence>
<dbReference type="InterPro" id="IPR002182">
    <property type="entry name" value="NB-ARC"/>
</dbReference>
<organism evidence="14 15">
    <name type="scientific">Nicotiana tabacum</name>
    <name type="common">Common tobacco</name>
    <dbReference type="NCBI Taxonomy" id="4097"/>
    <lineage>
        <taxon>Eukaryota</taxon>
        <taxon>Viridiplantae</taxon>
        <taxon>Streptophyta</taxon>
        <taxon>Embryophyta</taxon>
        <taxon>Tracheophyta</taxon>
        <taxon>Spermatophyta</taxon>
        <taxon>Magnoliopsida</taxon>
        <taxon>eudicotyledons</taxon>
        <taxon>Gunneridae</taxon>
        <taxon>Pentapetalae</taxon>
        <taxon>asterids</taxon>
        <taxon>lamiids</taxon>
        <taxon>Solanales</taxon>
        <taxon>Solanaceae</taxon>
        <taxon>Nicotianoideae</taxon>
        <taxon>Nicotianeae</taxon>
        <taxon>Nicotiana</taxon>
    </lineage>
</organism>
<dbReference type="InterPro" id="IPR058922">
    <property type="entry name" value="WHD_DRP"/>
</dbReference>
<evidence type="ECO:0000256" key="6">
    <source>
        <dbReference type="ARBA" id="ARBA00022614"/>
    </source>
</evidence>
<keyword evidence="8" id="KW-0677">Repeat</keyword>
<dbReference type="Pfam" id="PF00931">
    <property type="entry name" value="NB-ARC"/>
    <property type="match status" value="3"/>
</dbReference>
<comment type="function">
    <text evidence="1">Confers resistance to late blight (Phytophthora infestans) races carrying the avirulence gene Avr1. Resistance proteins guard the plant against pathogens that contain an appropriate avirulence protein via an indirect interaction with this avirulence protein. That triggers a defense system including the hypersensitive response, which restricts the pathogen growth.</text>
</comment>
<dbReference type="InterPro" id="IPR055414">
    <property type="entry name" value="LRR_R13L4/SHOC2-like"/>
</dbReference>
<keyword evidence="7" id="KW-0381">Hypersensitive response</keyword>
<dbReference type="PANTHER" id="PTHR23155:SF1152">
    <property type="entry name" value="AAA+ ATPASE DOMAIN-CONTAINING PROTEIN"/>
    <property type="match status" value="1"/>
</dbReference>
<dbReference type="SMR" id="A0A1S3YKB7"/>
<sequence>MFCKEAIEALELMKDQWRLSLTDAIVADINFLIMELKFLDIFLRLQSFTTDSNLLDVSEHIRAMVSVVGSDLKSLFSAGMVPPDQKFDLTLSEVQEKIRICKSEIKAQYSYPQVVNISDASPTSIAKLIGDVIETINYVVSTPLASSLSISPQIRELFCALSSPQSLCYMLAVRKLQDSSQMTFFTHAIAVTCHAAMIIFLHFPEHNKVNQETDINSLLTDFALKRIFPIQPCVRRIYVELLQSFMSGPQLTWRHAVLAKMETMFTLFLKTNLLMLQFSYRYGLIVPLEDQNQMDYFFEMLDYLGTYLEDLPPQGFGSKLREIDNLMVNAALFIFSLYGNEEDVASGEVNQEATLDLPGLIQRISALTYQIVQMSFQSILPRIDGLGFVDFLLVNMKEFLNQSADTLPSAKSQLEAVLKYLEFLHPFLRDVAAEKCINHDRLQHLATVVIGKAYEIEYIVDCFVTKDVPAWFLTPWLSDLIVEIEFLKAEVEKIKEDKACDAPMENITNASNVATSSQSASMPSTTEEMVGFEDVVQTLRNQLVGGTSQLDVVSVVGTFGQGKTTVAKKLFYDESIASLFDVHAKCFLPVVYLRRDLLVAILSDVVDKKTDLSEVPEDELADKLHKILLQRKYLILVDDVRETVVLDFLESCFPDANNGSRIILTTELDEVANYARRVSSPYRLRLFSDEEIWMLLQNKVFLRQSCPPYIRDVGQKLVKTCPGLPLAVVMLANALAKLAKNGDHVNFSEEAVKEFNEILENQRSSYVSVSSQMASTPRITEEITDEMVGFDDVLQTLRDQLVRVTPRELDVISIVGTLGQGKTTVANKLFTDELVVSLFDVRAKCFVPAAFQRRELLVAILRNLVEKTIDLSEAREDELADELHKLLLPKRYLLLIDNVNDSVAWDYLRSCFPDANNGSRILLTTRLDEVATKARRVSSPHYLRLFTDEESWTLLQNKAFPRQSCPPNFRPLAEQLAKRCEGSPVQVVVLAGVLAKMTTKELELLAEGDKGVHMVFIKEVEKKAREATLDQARGSRPKSFRNASQGHISSQLDWTTAEDMVGFKDVMRTITNLLVRGTSQRDVISIVGMAGQGKTTIANKLFIDESVVLQFDVRAKCYVSQVYNRREVLVSILSDVVDKPTDLSEVPEDELADKLRRLLLSKRYLILIDDVWETRAWDELQTCFPDTNNSSRIMLTTRLEKVATYASCVSSLHHLRLFSEDESWTLLQKKVFLQQSCPPDLEGVGQEIAKKCGRLPLSIVLVAGVLASMTKKEQWEQVADGLGSHIRGDSKHIIQFSYKNLPHYLKPCFLYFGAFLEDKEIQISKLMKLWMAEGLVVKQKERCLADIAEDYLEDLIRRNMVMATKNRYLGKVKACRIHDLLLEFCKEKAKDEKFLLWIYRDQDANSAEVLSRMLVQRRISIYSKQHNLVERSPSCSNVHSILFRKVGDDVIPSVDNQVSFAFHSFKCLRVLDLEFVTVDSFPTELSQLRYLALRTFEESIPSSIANLRNLETLMVKGLGSELSLPHSLCKMVKIRHLHLNDRASFNLQNIKVFLEDPSELGNLETFSTPAFSSGEDVEKVLSKTPNIRNLRCIFSGSWGYSEEQQKDCNQFPRLQHLTKLESLKVFCFHKPERSPCVFNFPSDLKKLTLCGFGLPWSEISAISTLPNLVILKLQSDAFCGEEWEVSDEQFSQLKVLKLENISFACWSVSEDAFSNLEQLVLHSCDCLVEIPTEFGYFTCLQSIEVKSCQESVANSARNVEEIQVEEMQNNGFTLFIY</sequence>
<dbReference type="InterPro" id="IPR021929">
    <property type="entry name" value="R1A-like_N"/>
</dbReference>
<dbReference type="InterPro" id="IPR036388">
    <property type="entry name" value="WH-like_DNA-bd_sf"/>
</dbReference>
<keyword evidence="5" id="KW-0963">Cytoplasm</keyword>
<dbReference type="SUPFAM" id="SSF52540">
    <property type="entry name" value="P-loop containing nucleoside triphosphate hydrolases"/>
    <property type="match status" value="3"/>
</dbReference>
<proteinExistence type="inferred from homology"/>
<dbReference type="GO" id="GO:0009626">
    <property type="term" value="P:plant-type hypersensitive response"/>
    <property type="evidence" value="ECO:0007669"/>
    <property type="project" value="UniProtKB-KW"/>
</dbReference>
<keyword evidence="14" id="KW-1185">Reference proteome</keyword>
<evidence type="ECO:0000256" key="7">
    <source>
        <dbReference type="ARBA" id="ARBA00022667"/>
    </source>
</evidence>
<dbReference type="CDD" id="cd14798">
    <property type="entry name" value="RX-CC_like"/>
    <property type="match status" value="1"/>
</dbReference>
<comment type="subcellular location">
    <subcellularLocation>
        <location evidence="3">Cytoplasm</location>
    </subcellularLocation>
    <subcellularLocation>
        <location evidence="2">Membrane</location>
        <topology evidence="2">Peripheral membrane protein</topology>
    </subcellularLocation>
</comment>
<dbReference type="FunFam" id="1.10.10.10:FF:000322">
    <property type="entry name" value="Probable disease resistance protein At1g63360"/>
    <property type="match status" value="1"/>
</dbReference>
<evidence type="ECO:0000256" key="5">
    <source>
        <dbReference type="ARBA" id="ARBA00022490"/>
    </source>
</evidence>
<dbReference type="InterPro" id="IPR038005">
    <property type="entry name" value="RX-like_CC"/>
</dbReference>
<dbReference type="Gene3D" id="1.10.10.10">
    <property type="entry name" value="Winged helix-like DNA-binding domain superfamily/Winged helix DNA-binding domain"/>
    <property type="match status" value="1"/>
</dbReference>
<dbReference type="Gene3D" id="3.40.50.300">
    <property type="entry name" value="P-loop containing nucleotide triphosphate hydrolases"/>
    <property type="match status" value="3"/>
</dbReference>
<evidence type="ECO:0000256" key="9">
    <source>
        <dbReference type="ARBA" id="ARBA00022741"/>
    </source>
</evidence>
<dbReference type="SUPFAM" id="SSF52058">
    <property type="entry name" value="L domain-like"/>
    <property type="match status" value="1"/>
</dbReference>
<keyword evidence="11" id="KW-0067">ATP-binding</keyword>
<evidence type="ECO:0000256" key="8">
    <source>
        <dbReference type="ARBA" id="ARBA00022737"/>
    </source>
</evidence>
<dbReference type="GO" id="GO:0043531">
    <property type="term" value="F:ADP binding"/>
    <property type="evidence" value="ECO:0007669"/>
    <property type="project" value="InterPro"/>
</dbReference>
<keyword evidence="9" id="KW-0547">Nucleotide-binding</keyword>
<dbReference type="Pfam" id="PF23598">
    <property type="entry name" value="LRR_14"/>
    <property type="match status" value="1"/>
</dbReference>
<evidence type="ECO:0000256" key="3">
    <source>
        <dbReference type="ARBA" id="ARBA00004496"/>
    </source>
</evidence>
<reference evidence="15" key="2">
    <citation type="submission" date="2025-08" db="UniProtKB">
        <authorList>
            <consortium name="RefSeq"/>
        </authorList>
    </citation>
    <scope>IDENTIFICATION</scope>
    <source>
        <tissue evidence="15">Leaf</tissue>
    </source>
</reference>
<dbReference type="FunFam" id="3.40.50.300:FF:001091">
    <property type="entry name" value="Probable disease resistance protein At1g61300"/>
    <property type="match status" value="1"/>
</dbReference>
<evidence type="ECO:0000256" key="11">
    <source>
        <dbReference type="ARBA" id="ARBA00022840"/>
    </source>
</evidence>
<dbReference type="Proteomes" id="UP000790787">
    <property type="component" value="Chromosome 18"/>
</dbReference>
<dbReference type="InterPro" id="IPR027417">
    <property type="entry name" value="P-loop_NTPase"/>
</dbReference>
<evidence type="ECO:0000256" key="1">
    <source>
        <dbReference type="ARBA" id="ARBA00002074"/>
    </source>
</evidence>
<comment type="similarity">
    <text evidence="4">Belongs to the disease resistance NB-LRR family.</text>
</comment>
<evidence type="ECO:0000256" key="4">
    <source>
        <dbReference type="ARBA" id="ARBA00008894"/>
    </source>
</evidence>
<reference evidence="14" key="1">
    <citation type="journal article" date="2014" name="Nat. Commun.">
        <title>The tobacco genome sequence and its comparison with those of tomato and potato.</title>
        <authorList>
            <person name="Sierro N."/>
            <person name="Battey J.N."/>
            <person name="Ouadi S."/>
            <person name="Bakaher N."/>
            <person name="Bovet L."/>
            <person name="Willig A."/>
            <person name="Goepfert S."/>
            <person name="Peitsch M.C."/>
            <person name="Ivanov N.V."/>
        </authorList>
    </citation>
    <scope>NUCLEOTIDE SEQUENCE [LARGE SCALE GENOMIC DNA]</scope>
</reference>
<evidence type="ECO:0000313" key="14">
    <source>
        <dbReference type="Proteomes" id="UP000790787"/>
    </source>
</evidence>
<dbReference type="InterPro" id="IPR042197">
    <property type="entry name" value="Apaf_helical"/>
</dbReference>
<dbReference type="Gene3D" id="1.10.8.430">
    <property type="entry name" value="Helical domain of apoptotic protease-activating factors"/>
    <property type="match status" value="3"/>
</dbReference>
<protein>
    <submittedName>
        <fullName evidence="15">Uncharacterized protein LOC107776951</fullName>
    </submittedName>
</protein>
<keyword evidence="13" id="KW-0472">Membrane</keyword>
<dbReference type="PANTHER" id="PTHR23155">
    <property type="entry name" value="DISEASE RESISTANCE PROTEIN RP"/>
    <property type="match status" value="1"/>
</dbReference>
<dbReference type="GO" id="GO:0005524">
    <property type="term" value="F:ATP binding"/>
    <property type="evidence" value="ECO:0007669"/>
    <property type="project" value="UniProtKB-KW"/>
</dbReference>
<evidence type="ECO:0000313" key="15">
    <source>
        <dbReference type="RefSeq" id="XP_016452397.2"/>
    </source>
</evidence>
<keyword evidence="10" id="KW-0611">Plant defense</keyword>
<keyword evidence="6" id="KW-0433">Leucine-rich repeat</keyword>
<evidence type="ECO:0000256" key="13">
    <source>
        <dbReference type="ARBA" id="ARBA00023136"/>
    </source>
</evidence>
<dbReference type="Pfam" id="PF12061">
    <property type="entry name" value="NB-LRR"/>
    <property type="match status" value="1"/>
</dbReference>